<keyword evidence="13" id="KW-0968">Cytoplasmic vesicle</keyword>
<keyword evidence="8" id="KW-0677">Repeat</keyword>
<feature type="non-terminal residue" evidence="16">
    <location>
        <position position="1"/>
    </location>
</feature>
<dbReference type="Gene3D" id="1.10.510.10">
    <property type="entry name" value="Transferase(Phosphotransferase) domain 1"/>
    <property type="match status" value="1"/>
</dbReference>
<dbReference type="GO" id="GO:0005886">
    <property type="term" value="C:plasma membrane"/>
    <property type="evidence" value="ECO:0007669"/>
    <property type="project" value="UniProtKB-SubCell"/>
</dbReference>
<dbReference type="Proteomes" id="UP000034805">
    <property type="component" value="Unassembled WGS sequence"/>
</dbReference>
<evidence type="ECO:0000256" key="3">
    <source>
        <dbReference type="ARBA" id="ARBA00004413"/>
    </source>
</evidence>
<dbReference type="GO" id="GO:0005938">
    <property type="term" value="C:cell cortex"/>
    <property type="evidence" value="ECO:0007669"/>
    <property type="project" value="TreeGrafter"/>
</dbReference>
<evidence type="ECO:0000256" key="5">
    <source>
        <dbReference type="ARBA" id="ARBA00022448"/>
    </source>
</evidence>
<keyword evidence="6" id="KW-1003">Cell membrane</keyword>
<dbReference type="InterPro" id="IPR011019">
    <property type="entry name" value="KIND_dom"/>
</dbReference>
<feature type="domain" description="KIND" evidence="15">
    <location>
        <begin position="89"/>
        <end position="156"/>
    </location>
</feature>
<evidence type="ECO:0000256" key="12">
    <source>
        <dbReference type="ARBA" id="ARBA00023212"/>
    </source>
</evidence>
<dbReference type="GO" id="GO:0030659">
    <property type="term" value="C:cytoplasmic vesicle membrane"/>
    <property type="evidence" value="ECO:0007669"/>
    <property type="project" value="UniProtKB-SubCell"/>
</dbReference>
<evidence type="ECO:0000256" key="4">
    <source>
        <dbReference type="ARBA" id="ARBA00010956"/>
    </source>
</evidence>
<dbReference type="GO" id="GO:0008017">
    <property type="term" value="F:microtubule binding"/>
    <property type="evidence" value="ECO:0007669"/>
    <property type="project" value="TreeGrafter"/>
</dbReference>
<protein>
    <submittedName>
        <fullName evidence="16">Protein spire1-like</fullName>
    </submittedName>
</protein>
<dbReference type="GO" id="GO:0030041">
    <property type="term" value="P:actin filament polymerization"/>
    <property type="evidence" value="ECO:0007669"/>
    <property type="project" value="TreeGrafter"/>
</dbReference>
<keyword evidence="10" id="KW-0472">Membrane</keyword>
<dbReference type="GO" id="GO:0051639">
    <property type="term" value="P:actin filament network formation"/>
    <property type="evidence" value="ECO:0007669"/>
    <property type="project" value="TreeGrafter"/>
</dbReference>
<evidence type="ECO:0000256" key="8">
    <source>
        <dbReference type="ARBA" id="ARBA00022737"/>
    </source>
</evidence>
<comment type="similarity">
    <text evidence="4">Belongs to the spire family.</text>
</comment>
<sequence length="478" mass="54684">PKDLKAPFTEKGIIFLKQTVQEQNSNNPKNLLVLCSILTNSLALQRLGFNRELETSRAPWRFNQRDTGARMEPAGEMEALSAASSSVELRLGEILELQGEPVTEEQAWALCYQLAALLSEGPGGVHVQAGRRRVLRLRGAQAVVLSHDGSISLRLEDDTIDDCFTCDTEDKICRDRLYDPDQAPRHYKDVCCTLFSETVELCQYRHTIQHTKEQTLHKFVMDPETRSVQITTDWMFVWKRLVEELSRGMKLRPSVDRLNLSAPLPVAHSPSKQLLADIQLQRFKLRKVEVGGHLCLSVPFAMDQELKFYPVLASSPMDPSYRCSRSKQRSRSLTNNGRLKSEKSNGYVCVPLTIAELIKERQEEMKALKIISCDGFINWRMRLPFKGCMNLPVSFFKKIVLSRDNDQGRSQFWKERWSWDYSRVPLVLECQVMSSLPLHCRAMRDWYTQDICVGCKGYLLDACDSVIRLCSNSSPQEI</sequence>
<dbReference type="GO" id="GO:0048193">
    <property type="term" value="P:Golgi vesicle transport"/>
    <property type="evidence" value="ECO:0007669"/>
    <property type="project" value="TreeGrafter"/>
</dbReference>
<keyword evidence="7" id="KW-0963">Cytoplasm</keyword>
<accession>A0A0P7VNS3</accession>
<comment type="subcellular location">
    <subcellularLocation>
        <location evidence="3">Cell membrane</location>
        <topology evidence="3">Peripheral membrane protein</topology>
        <orientation evidence="3">Cytoplasmic side</orientation>
    </subcellularLocation>
    <subcellularLocation>
        <location evidence="2">Cytoplasm</location>
        <location evidence="2">Cytoskeleton</location>
    </subcellularLocation>
    <subcellularLocation>
        <location evidence="1">Cytoplasmic vesicle membrane</location>
        <topology evidence="1">Peripheral membrane protein</topology>
        <orientation evidence="1">Cytoplasmic side</orientation>
    </subcellularLocation>
</comment>
<evidence type="ECO:0000313" key="16">
    <source>
        <dbReference type="EMBL" id="KPP75055.1"/>
    </source>
</evidence>
<evidence type="ECO:0000256" key="10">
    <source>
        <dbReference type="ARBA" id="ARBA00023136"/>
    </source>
</evidence>
<evidence type="ECO:0000256" key="14">
    <source>
        <dbReference type="SAM" id="MobiDB-lite"/>
    </source>
</evidence>
<comment type="caution">
    <text evidence="16">The sequence shown here is derived from an EMBL/GenBank/DDBJ whole genome shotgun (WGS) entry which is preliminary data.</text>
</comment>
<keyword evidence="5" id="KW-0813">Transport</keyword>
<dbReference type="GO" id="GO:0003779">
    <property type="term" value="F:actin binding"/>
    <property type="evidence" value="ECO:0007669"/>
    <property type="project" value="UniProtKB-KW"/>
</dbReference>
<dbReference type="GO" id="GO:0045010">
    <property type="term" value="P:actin nucleation"/>
    <property type="evidence" value="ECO:0007669"/>
    <property type="project" value="InterPro"/>
</dbReference>
<dbReference type="EMBL" id="JARO02001569">
    <property type="protein sequence ID" value="KPP75055.1"/>
    <property type="molecule type" value="Genomic_DNA"/>
</dbReference>
<gene>
    <name evidence="16" type="ORF">Z043_105734</name>
</gene>
<evidence type="ECO:0000256" key="7">
    <source>
        <dbReference type="ARBA" id="ARBA00022490"/>
    </source>
</evidence>
<evidence type="ECO:0000259" key="15">
    <source>
        <dbReference type="PROSITE" id="PS51377"/>
    </source>
</evidence>
<dbReference type="InterPro" id="IPR029901">
    <property type="entry name" value="Spire"/>
</dbReference>
<feature type="region of interest" description="Disordered" evidence="14">
    <location>
        <begin position="317"/>
        <end position="339"/>
    </location>
</feature>
<dbReference type="PANTHER" id="PTHR21345:SF9">
    <property type="entry name" value="KIND DOMAIN-CONTAINING PROTEIN"/>
    <property type="match status" value="1"/>
</dbReference>
<dbReference type="GO" id="GO:0040038">
    <property type="term" value="P:polar body extrusion after meiotic divisions"/>
    <property type="evidence" value="ECO:0007669"/>
    <property type="project" value="TreeGrafter"/>
</dbReference>
<dbReference type="GO" id="GO:0015031">
    <property type="term" value="P:protein transport"/>
    <property type="evidence" value="ECO:0007669"/>
    <property type="project" value="UniProtKB-KW"/>
</dbReference>
<evidence type="ECO:0000256" key="6">
    <source>
        <dbReference type="ARBA" id="ARBA00022475"/>
    </source>
</evidence>
<evidence type="ECO:0000256" key="13">
    <source>
        <dbReference type="ARBA" id="ARBA00023329"/>
    </source>
</evidence>
<dbReference type="GO" id="GO:0005856">
    <property type="term" value="C:cytoskeleton"/>
    <property type="evidence" value="ECO:0007669"/>
    <property type="project" value="UniProtKB-SubCell"/>
</dbReference>
<evidence type="ECO:0000313" key="17">
    <source>
        <dbReference type="Proteomes" id="UP000034805"/>
    </source>
</evidence>
<dbReference type="GO" id="GO:0036089">
    <property type="term" value="P:cleavage furrow formation"/>
    <property type="evidence" value="ECO:0007669"/>
    <property type="project" value="TreeGrafter"/>
</dbReference>
<organism evidence="16 17">
    <name type="scientific">Scleropages formosus</name>
    <name type="common">Asian bonytongue</name>
    <name type="synonym">Osteoglossum formosum</name>
    <dbReference type="NCBI Taxonomy" id="113540"/>
    <lineage>
        <taxon>Eukaryota</taxon>
        <taxon>Metazoa</taxon>
        <taxon>Chordata</taxon>
        <taxon>Craniata</taxon>
        <taxon>Vertebrata</taxon>
        <taxon>Euteleostomi</taxon>
        <taxon>Actinopterygii</taxon>
        <taxon>Neopterygii</taxon>
        <taxon>Teleostei</taxon>
        <taxon>Osteoglossocephala</taxon>
        <taxon>Osteoglossomorpha</taxon>
        <taxon>Osteoglossiformes</taxon>
        <taxon>Osteoglossidae</taxon>
        <taxon>Scleropages</taxon>
    </lineage>
</organism>
<reference evidence="16 17" key="1">
    <citation type="submission" date="2015-08" db="EMBL/GenBank/DDBJ databases">
        <title>The genome of the Asian arowana (Scleropages formosus).</title>
        <authorList>
            <person name="Tan M.H."/>
            <person name="Gan H.M."/>
            <person name="Croft L.J."/>
            <person name="Austin C.M."/>
        </authorList>
    </citation>
    <scope>NUCLEOTIDE SEQUENCE [LARGE SCALE GENOMIC DNA]</scope>
    <source>
        <strain evidence="16">Aro1</strain>
    </source>
</reference>
<dbReference type="Pfam" id="PF16474">
    <property type="entry name" value="KIND"/>
    <property type="match status" value="1"/>
</dbReference>
<evidence type="ECO:0000256" key="1">
    <source>
        <dbReference type="ARBA" id="ARBA00004180"/>
    </source>
</evidence>
<evidence type="ECO:0000256" key="2">
    <source>
        <dbReference type="ARBA" id="ARBA00004245"/>
    </source>
</evidence>
<keyword evidence="9" id="KW-0653">Protein transport</keyword>
<dbReference type="PANTHER" id="PTHR21345">
    <property type="entry name" value="SPIRE"/>
    <property type="match status" value="1"/>
</dbReference>
<name>A0A0P7VNS3_SCLFO</name>
<keyword evidence="12" id="KW-0206">Cytoskeleton</keyword>
<dbReference type="GO" id="GO:0051295">
    <property type="term" value="P:establishment of meiotic spindle localization"/>
    <property type="evidence" value="ECO:0007669"/>
    <property type="project" value="TreeGrafter"/>
</dbReference>
<evidence type="ECO:0000256" key="11">
    <source>
        <dbReference type="ARBA" id="ARBA00023203"/>
    </source>
</evidence>
<dbReference type="PROSITE" id="PS51377">
    <property type="entry name" value="KIND"/>
    <property type="match status" value="1"/>
</dbReference>
<evidence type="ECO:0000256" key="9">
    <source>
        <dbReference type="ARBA" id="ARBA00022927"/>
    </source>
</evidence>
<dbReference type="AlphaFoldDB" id="A0A0P7VNS3"/>
<proteinExistence type="inferred from homology"/>
<keyword evidence="11" id="KW-0009">Actin-binding</keyword>